<dbReference type="Pfam" id="PF04938">
    <property type="entry name" value="SIP1"/>
    <property type="match status" value="1"/>
</dbReference>
<dbReference type="GO" id="GO:0000387">
    <property type="term" value="P:spliceosomal snRNP assembly"/>
    <property type="evidence" value="ECO:0007669"/>
    <property type="project" value="InterPro"/>
</dbReference>
<sequence length="385" mass="43697">MISIGLKRKREDTEYDSDDDEPSFGKQILPVANLPMDFDREPEDGLQYLFTVRRDARRLPHVTRVVNPYELPEPVPPPDLVQPDSSGSNLPSELWRSTFLTHFRYFRKNIAQPTIHVHIDPHGSRKAMPDKKERDLWWAFLAGSPESDWNPPKKAKKMSKKHRSSGHMSAYCDEVEVEYDTNNQQNCPETHETWRINSEGDVELAEDNPAGTPSSAAHPRPNGCGLSMSQAETEFRNTSPLSTHPGPEQLCEAREITPSLLRKIDHNLSLHLLMYFAHWMNIHLQHPAEPTFAILESHARWMFALLAKVEDFISADDMSQLRSLARACLELLVRRRKAGGPGVPDNLSSKNGMAETSCWMIFTAVSGIWGQKDLWRDAETLLASA</sequence>
<organism evidence="3 4">
    <name type="scientific">Suillus luteus UH-Slu-Lm8-n1</name>
    <dbReference type="NCBI Taxonomy" id="930992"/>
    <lineage>
        <taxon>Eukaryota</taxon>
        <taxon>Fungi</taxon>
        <taxon>Dikarya</taxon>
        <taxon>Basidiomycota</taxon>
        <taxon>Agaricomycotina</taxon>
        <taxon>Agaricomycetes</taxon>
        <taxon>Agaricomycetidae</taxon>
        <taxon>Boletales</taxon>
        <taxon>Suillineae</taxon>
        <taxon>Suillaceae</taxon>
        <taxon>Suillus</taxon>
    </lineage>
</organism>
<gene>
    <name evidence="3" type="ORF">CY34DRAFT_802851</name>
</gene>
<dbReference type="HOGENOM" id="CLU_061593_0_0_1"/>
<dbReference type="PANTHER" id="PTHR12794">
    <property type="entry name" value="GEMIN2"/>
    <property type="match status" value="1"/>
</dbReference>
<name>A0A0D0B2J4_9AGAM</name>
<feature type="region of interest" description="Disordered" evidence="2">
    <location>
        <begin position="204"/>
        <end position="227"/>
    </location>
</feature>
<dbReference type="GO" id="GO:0032797">
    <property type="term" value="C:SMN complex"/>
    <property type="evidence" value="ECO:0007669"/>
    <property type="project" value="TreeGrafter"/>
</dbReference>
<dbReference type="InParanoid" id="A0A0D0B2J4"/>
<feature type="region of interest" description="Disordered" evidence="2">
    <location>
        <begin position="1"/>
        <end position="26"/>
    </location>
</feature>
<dbReference type="GO" id="GO:0030532">
    <property type="term" value="C:small nuclear ribonucleoprotein complex"/>
    <property type="evidence" value="ECO:0007669"/>
    <property type="project" value="InterPro"/>
</dbReference>
<keyword evidence="4" id="KW-1185">Reference proteome</keyword>
<dbReference type="Gene3D" id="1.20.58.1070">
    <property type="match status" value="1"/>
</dbReference>
<dbReference type="Proteomes" id="UP000054485">
    <property type="component" value="Unassembled WGS sequence"/>
</dbReference>
<dbReference type="PANTHER" id="PTHR12794:SF0">
    <property type="entry name" value="GEM-ASSOCIATED PROTEIN 2"/>
    <property type="match status" value="1"/>
</dbReference>
<dbReference type="OrthoDB" id="428895at2759"/>
<dbReference type="EMBL" id="KN835194">
    <property type="protein sequence ID" value="KIK44244.1"/>
    <property type="molecule type" value="Genomic_DNA"/>
</dbReference>
<feature type="compositionally biased region" description="Acidic residues" evidence="2">
    <location>
        <begin position="13"/>
        <end position="22"/>
    </location>
</feature>
<evidence type="ECO:0000313" key="4">
    <source>
        <dbReference type="Proteomes" id="UP000054485"/>
    </source>
</evidence>
<evidence type="ECO:0000256" key="1">
    <source>
        <dbReference type="ARBA" id="ARBA00025758"/>
    </source>
</evidence>
<comment type="similarity">
    <text evidence="1">Belongs to the gemin-2 family.</text>
</comment>
<accession>A0A0D0B2J4</accession>
<reference evidence="3 4" key="1">
    <citation type="submission" date="2014-04" db="EMBL/GenBank/DDBJ databases">
        <authorList>
            <consortium name="DOE Joint Genome Institute"/>
            <person name="Kuo A."/>
            <person name="Ruytinx J."/>
            <person name="Rineau F."/>
            <person name="Colpaert J."/>
            <person name="Kohler A."/>
            <person name="Nagy L.G."/>
            <person name="Floudas D."/>
            <person name="Copeland A."/>
            <person name="Barry K.W."/>
            <person name="Cichocki N."/>
            <person name="Veneault-Fourrey C."/>
            <person name="LaButti K."/>
            <person name="Lindquist E.A."/>
            <person name="Lipzen A."/>
            <person name="Lundell T."/>
            <person name="Morin E."/>
            <person name="Murat C."/>
            <person name="Sun H."/>
            <person name="Tunlid A."/>
            <person name="Henrissat B."/>
            <person name="Grigoriev I.V."/>
            <person name="Hibbett D.S."/>
            <person name="Martin F."/>
            <person name="Nordberg H.P."/>
            <person name="Cantor M.N."/>
            <person name="Hua S.X."/>
        </authorList>
    </citation>
    <scope>NUCLEOTIDE SEQUENCE [LARGE SCALE GENOMIC DNA]</scope>
    <source>
        <strain evidence="3 4">UH-Slu-Lm8-n1</strain>
    </source>
</reference>
<evidence type="ECO:0000313" key="3">
    <source>
        <dbReference type="EMBL" id="KIK44244.1"/>
    </source>
</evidence>
<dbReference type="AlphaFoldDB" id="A0A0D0B2J4"/>
<dbReference type="PRINTS" id="PR02039">
    <property type="entry name" value="SPLICEFRBRR1"/>
</dbReference>
<proteinExistence type="inferred from homology"/>
<dbReference type="InterPro" id="IPR035426">
    <property type="entry name" value="Gemin2/Brr1"/>
</dbReference>
<protein>
    <submittedName>
        <fullName evidence="3">Uncharacterized protein</fullName>
    </submittedName>
</protein>
<evidence type="ECO:0000256" key="2">
    <source>
        <dbReference type="SAM" id="MobiDB-lite"/>
    </source>
</evidence>
<dbReference type="InterPro" id="IPR023251">
    <property type="entry name" value="Brr1"/>
</dbReference>
<reference evidence="4" key="2">
    <citation type="submission" date="2015-01" db="EMBL/GenBank/DDBJ databases">
        <title>Evolutionary Origins and Diversification of the Mycorrhizal Mutualists.</title>
        <authorList>
            <consortium name="DOE Joint Genome Institute"/>
            <consortium name="Mycorrhizal Genomics Consortium"/>
            <person name="Kohler A."/>
            <person name="Kuo A."/>
            <person name="Nagy L.G."/>
            <person name="Floudas D."/>
            <person name="Copeland A."/>
            <person name="Barry K.W."/>
            <person name="Cichocki N."/>
            <person name="Veneault-Fourrey C."/>
            <person name="LaButti K."/>
            <person name="Lindquist E.A."/>
            <person name="Lipzen A."/>
            <person name="Lundell T."/>
            <person name="Morin E."/>
            <person name="Murat C."/>
            <person name="Riley R."/>
            <person name="Ohm R."/>
            <person name="Sun H."/>
            <person name="Tunlid A."/>
            <person name="Henrissat B."/>
            <person name="Grigoriev I.V."/>
            <person name="Hibbett D.S."/>
            <person name="Martin F."/>
        </authorList>
    </citation>
    <scope>NUCLEOTIDE SEQUENCE [LARGE SCALE GENOMIC DNA]</scope>
    <source>
        <strain evidence="4">UH-Slu-Lm8-n1</strain>
    </source>
</reference>